<accession>A0AAI8TWV5</accession>
<name>A0AAI8TWV5_MYCME</name>
<dbReference type="InterPro" id="IPR002645">
    <property type="entry name" value="STAS_dom"/>
</dbReference>
<reference evidence="2" key="1">
    <citation type="submission" date="2023-03" db="EMBL/GenBank/DDBJ databases">
        <title>Draft genome sequence of a Mycolicibacterium mageritense strain H4_3_1 isolated from a hybrid biological-inorganic system reactor.</title>
        <authorList>
            <person name="Feng X."/>
            <person name="Kazama D."/>
            <person name="Sato K."/>
            <person name="Kobayashi H."/>
        </authorList>
    </citation>
    <scope>NUCLEOTIDE SEQUENCE</scope>
    <source>
        <strain evidence="2">H4_3_1</strain>
    </source>
</reference>
<dbReference type="GO" id="GO:0043856">
    <property type="term" value="F:anti-sigma factor antagonist activity"/>
    <property type="evidence" value="ECO:0007669"/>
    <property type="project" value="TreeGrafter"/>
</dbReference>
<dbReference type="EMBL" id="AP027452">
    <property type="protein sequence ID" value="BDY30331.1"/>
    <property type="molecule type" value="Genomic_DNA"/>
</dbReference>
<evidence type="ECO:0000313" key="3">
    <source>
        <dbReference type="Proteomes" id="UP001241092"/>
    </source>
</evidence>
<gene>
    <name evidence="2" type="ORF">hbim_04274</name>
</gene>
<protein>
    <recommendedName>
        <fullName evidence="1">STAS domain-containing protein</fullName>
    </recommendedName>
</protein>
<dbReference type="RefSeq" id="WP_286211285.1">
    <property type="nucleotide sequence ID" value="NZ_AP027452.1"/>
</dbReference>
<dbReference type="SUPFAM" id="SSF52091">
    <property type="entry name" value="SpoIIaa-like"/>
    <property type="match status" value="1"/>
</dbReference>
<dbReference type="Pfam" id="PF01740">
    <property type="entry name" value="STAS"/>
    <property type="match status" value="1"/>
</dbReference>
<evidence type="ECO:0000259" key="1">
    <source>
        <dbReference type="PROSITE" id="PS50801"/>
    </source>
</evidence>
<dbReference type="PANTHER" id="PTHR33495">
    <property type="entry name" value="ANTI-SIGMA FACTOR ANTAGONIST TM_1081-RELATED-RELATED"/>
    <property type="match status" value="1"/>
</dbReference>
<organism evidence="2 3">
    <name type="scientific">Mycolicibacterium mageritense</name>
    <name type="common">Mycobacterium mageritense</name>
    <dbReference type="NCBI Taxonomy" id="53462"/>
    <lineage>
        <taxon>Bacteria</taxon>
        <taxon>Bacillati</taxon>
        <taxon>Actinomycetota</taxon>
        <taxon>Actinomycetes</taxon>
        <taxon>Mycobacteriales</taxon>
        <taxon>Mycobacteriaceae</taxon>
        <taxon>Mycolicibacterium</taxon>
    </lineage>
</organism>
<dbReference type="PANTHER" id="PTHR33495:SF2">
    <property type="entry name" value="ANTI-SIGMA FACTOR ANTAGONIST TM_1081-RELATED"/>
    <property type="match status" value="1"/>
</dbReference>
<dbReference type="PROSITE" id="PS50801">
    <property type="entry name" value="STAS"/>
    <property type="match status" value="1"/>
</dbReference>
<dbReference type="InterPro" id="IPR036513">
    <property type="entry name" value="STAS_dom_sf"/>
</dbReference>
<dbReference type="Gene3D" id="3.30.750.24">
    <property type="entry name" value="STAS domain"/>
    <property type="match status" value="1"/>
</dbReference>
<dbReference type="Proteomes" id="UP001241092">
    <property type="component" value="Chromosome"/>
</dbReference>
<sequence length="140" mass="14479">MSATTPTTRSARTDGLAAVFATRWMSDSAAVIAAHGDIDAANATEFADYAARHAAHADRIVVDLSTVDFFGTAGFAALTAVAGQCAAAGCDWRLVPGRAVARLLRVCDTDHRLPTSDTVAAALSTMSSASPLLQLVTKSR</sequence>
<feature type="domain" description="STAS" evidence="1">
    <location>
        <begin position="27"/>
        <end position="81"/>
    </location>
</feature>
<dbReference type="AlphaFoldDB" id="A0AAI8TWV5"/>
<dbReference type="CDD" id="cd07043">
    <property type="entry name" value="STAS_anti-anti-sigma_factors"/>
    <property type="match status" value="1"/>
</dbReference>
<evidence type="ECO:0000313" key="2">
    <source>
        <dbReference type="EMBL" id="BDY30331.1"/>
    </source>
</evidence>
<proteinExistence type="predicted"/>